<sequence>MGAARILTQEVNETNQGEFKEQTEVPEDTAWEDDFDALLVRDAWDDFGYRTMFTLCVRTSAGWTEAGTVKIGQVSMDSDA</sequence>
<protein>
    <submittedName>
        <fullName evidence="2">Uncharacterized protein</fullName>
    </submittedName>
</protein>
<evidence type="ECO:0000313" key="2">
    <source>
        <dbReference type="EMBL" id="KUO16034.1"/>
    </source>
</evidence>
<keyword evidence="3" id="KW-1185">Reference proteome</keyword>
<evidence type="ECO:0000256" key="1">
    <source>
        <dbReference type="SAM" id="MobiDB-lite"/>
    </source>
</evidence>
<dbReference type="EMBL" id="LMXB01000096">
    <property type="protein sequence ID" value="KUO16034.1"/>
    <property type="molecule type" value="Genomic_DNA"/>
</dbReference>
<dbReference type="AlphaFoldDB" id="A0A101USF9"/>
<name>A0A101USF9_9ACTN</name>
<accession>A0A101USF9</accession>
<proteinExistence type="predicted"/>
<comment type="caution">
    <text evidence="2">The sequence shown here is derived from an EMBL/GenBank/DDBJ whole genome shotgun (WGS) entry which is preliminary data.</text>
</comment>
<dbReference type="STRING" id="909626.AQJ91_38050"/>
<evidence type="ECO:0000313" key="3">
    <source>
        <dbReference type="Proteomes" id="UP000053260"/>
    </source>
</evidence>
<dbReference type="Proteomes" id="UP000053260">
    <property type="component" value="Unassembled WGS sequence"/>
</dbReference>
<organism evidence="2 3">
    <name type="scientific">Streptomyces dysideae</name>
    <dbReference type="NCBI Taxonomy" id="909626"/>
    <lineage>
        <taxon>Bacteria</taxon>
        <taxon>Bacillati</taxon>
        <taxon>Actinomycetota</taxon>
        <taxon>Actinomycetes</taxon>
        <taxon>Kitasatosporales</taxon>
        <taxon>Streptomycetaceae</taxon>
        <taxon>Streptomyces</taxon>
    </lineage>
</organism>
<feature type="region of interest" description="Disordered" evidence="1">
    <location>
        <begin position="1"/>
        <end position="26"/>
    </location>
</feature>
<gene>
    <name evidence="2" type="ORF">AQJ91_38050</name>
</gene>
<reference evidence="2 3" key="1">
    <citation type="submission" date="2015-10" db="EMBL/GenBank/DDBJ databases">
        <title>Draft genome sequence of Streptomyces sp. RV15, isolated from a marine sponge.</title>
        <authorList>
            <person name="Ruckert C."/>
            <person name="Abdelmohsen U.R."/>
            <person name="Winkler A."/>
            <person name="Hentschel U."/>
            <person name="Kalinowski J."/>
            <person name="Kampfer P."/>
            <person name="Glaeser S."/>
        </authorList>
    </citation>
    <scope>NUCLEOTIDE SEQUENCE [LARGE SCALE GENOMIC DNA]</scope>
    <source>
        <strain evidence="2 3">RV15</strain>
    </source>
</reference>